<dbReference type="PANTHER" id="PTHR30298">
    <property type="entry name" value="H REPEAT-ASSOCIATED PREDICTED TRANSPOSASE"/>
    <property type="match status" value="1"/>
</dbReference>
<accession>A0ABR7Q300</accession>
<reference evidence="1 2" key="1">
    <citation type="submission" date="2019-09" db="EMBL/GenBank/DDBJ databases">
        <title>Paraburkholderia podalyriae sp. nov., A South African Podalyria-associated rhizobium.</title>
        <authorList>
            <person name="Mavima L."/>
            <person name="Beukes C.W."/>
            <person name="Palmer M."/>
            <person name="De Meyer S.E."/>
            <person name="James E.K."/>
            <person name="Maluk M."/>
            <person name="Avontuur J.R."/>
            <person name="Chan W.Y."/>
            <person name="Venter S.N."/>
            <person name="Steenkamp E.T."/>
        </authorList>
    </citation>
    <scope>NUCLEOTIDE SEQUENCE [LARGE SCALE GENOMIC DNA]</scope>
    <source>
        <strain evidence="1 2">WC7.3b</strain>
    </source>
</reference>
<evidence type="ECO:0000313" key="1">
    <source>
        <dbReference type="EMBL" id="MBC8752936.1"/>
    </source>
</evidence>
<gene>
    <name evidence="1" type="ORF">F6X42_43540</name>
</gene>
<dbReference type="InterPro" id="IPR051698">
    <property type="entry name" value="Transposase_11-like"/>
</dbReference>
<evidence type="ECO:0000313" key="2">
    <source>
        <dbReference type="Proteomes" id="UP000736373"/>
    </source>
</evidence>
<proteinExistence type="predicted"/>
<protein>
    <submittedName>
        <fullName evidence="1">ISAs1 family transposase</fullName>
    </submittedName>
</protein>
<keyword evidence="2" id="KW-1185">Reference proteome</keyword>
<dbReference type="EMBL" id="VZQQ01000232">
    <property type="protein sequence ID" value="MBC8752936.1"/>
    <property type="molecule type" value="Genomic_DNA"/>
</dbReference>
<dbReference type="NCBIfam" id="NF033564">
    <property type="entry name" value="transpos_ISAs1"/>
    <property type="match status" value="1"/>
</dbReference>
<comment type="caution">
    <text evidence="1">The sequence shown here is derived from an EMBL/GenBank/DDBJ whole genome shotgun (WGS) entry which is preliminary data.</text>
</comment>
<dbReference type="PANTHER" id="PTHR30298:SF0">
    <property type="entry name" value="PROTEIN YBFL-RELATED"/>
    <property type="match status" value="1"/>
</dbReference>
<sequence>MARLAGAGLHDGRVALPKKTLALALEKGADVLVQVKGNQPTLLAACEDLARYCAPAQCDVQHDKGHGRIETRSVRTWSVPANWLEADWQPLVQQIVSVSRTVERRNRTGGWERTSETAWWVSTAVMSAATCQMAIRGHWSIENQNHHVRDVVMKEDHCTTRHKPGILARLRSMALNCLRATSDRSVTIELRRNALNFEHLRRCACGTMRN</sequence>
<name>A0ABR7Q300_9BURK</name>
<dbReference type="InterPro" id="IPR047647">
    <property type="entry name" value="ISAs1_transpos"/>
</dbReference>
<dbReference type="Proteomes" id="UP000736373">
    <property type="component" value="Unassembled WGS sequence"/>
</dbReference>
<organism evidence="1 2">
    <name type="scientific">Paraburkholderia podalyriae</name>
    <dbReference type="NCBI Taxonomy" id="1938811"/>
    <lineage>
        <taxon>Bacteria</taxon>
        <taxon>Pseudomonadati</taxon>
        <taxon>Pseudomonadota</taxon>
        <taxon>Betaproteobacteria</taxon>
        <taxon>Burkholderiales</taxon>
        <taxon>Burkholderiaceae</taxon>
        <taxon>Paraburkholderia</taxon>
    </lineage>
</organism>